<evidence type="ECO:0000313" key="2">
    <source>
        <dbReference type="Proteomes" id="UP000253729"/>
    </source>
</evidence>
<dbReference type="AlphaFoldDB" id="A0A3F3PYY3"/>
<protein>
    <submittedName>
        <fullName evidence="1">Uncharacterized protein</fullName>
    </submittedName>
</protein>
<name>A0A3F3PYY3_9EURO</name>
<dbReference type="EMBL" id="KZ852051">
    <property type="protein sequence ID" value="RDH32078.1"/>
    <property type="molecule type" value="Genomic_DNA"/>
</dbReference>
<reference evidence="1 2" key="1">
    <citation type="submission" date="2018-07" db="EMBL/GenBank/DDBJ databases">
        <title>The genomes of Aspergillus section Nigri reveals drivers in fungal speciation.</title>
        <authorList>
            <consortium name="DOE Joint Genome Institute"/>
            <person name="Vesth T.C."/>
            <person name="Nybo J."/>
            <person name="Theobald S."/>
            <person name="Brandl J."/>
            <person name="Frisvad J.C."/>
            <person name="Nielsen K.F."/>
            <person name="Lyhne E.K."/>
            <person name="Kogle M.E."/>
            <person name="Kuo A."/>
            <person name="Riley R."/>
            <person name="Clum A."/>
            <person name="Nolan M."/>
            <person name="Lipzen A."/>
            <person name="Salamov A."/>
            <person name="Henrissat B."/>
            <person name="Wiebenga A."/>
            <person name="De vries R.P."/>
            <person name="Grigoriev I.V."/>
            <person name="Mortensen U.H."/>
            <person name="Andersen M.R."/>
            <person name="Baker S.E."/>
        </authorList>
    </citation>
    <scope>NUCLEOTIDE SEQUENCE [LARGE SCALE GENOMIC DNA]</scope>
    <source>
        <strain evidence="1 2">CBS 139.54b</strain>
    </source>
</reference>
<sequence length="82" mass="8765">MISNPFLFIVSGIYCTNFTTASSLESSRCIKTTRSDPFPAIASRAGLHCRAAATKPSIPLTLFGTRSPFVIHIGTATDGLFL</sequence>
<evidence type="ECO:0000313" key="1">
    <source>
        <dbReference type="EMBL" id="RDH32078.1"/>
    </source>
</evidence>
<dbReference type="Proteomes" id="UP000253729">
    <property type="component" value="Unassembled WGS sequence"/>
</dbReference>
<organism evidence="1 2">
    <name type="scientific">Aspergillus welwitschiae</name>
    <dbReference type="NCBI Taxonomy" id="1341132"/>
    <lineage>
        <taxon>Eukaryota</taxon>
        <taxon>Fungi</taxon>
        <taxon>Dikarya</taxon>
        <taxon>Ascomycota</taxon>
        <taxon>Pezizomycotina</taxon>
        <taxon>Eurotiomycetes</taxon>
        <taxon>Eurotiomycetidae</taxon>
        <taxon>Eurotiales</taxon>
        <taxon>Aspergillaceae</taxon>
        <taxon>Aspergillus</taxon>
        <taxon>Aspergillus subgen. Circumdati</taxon>
    </lineage>
</organism>
<dbReference type="RefSeq" id="XP_026625100.1">
    <property type="nucleotide sequence ID" value="XM_026775916.1"/>
</dbReference>
<gene>
    <name evidence="1" type="ORF">BDQ94DRAFT_49924</name>
</gene>
<dbReference type="GeneID" id="38144272"/>
<keyword evidence="2" id="KW-1185">Reference proteome</keyword>
<accession>A0A3F3PYY3</accession>
<proteinExistence type="predicted"/>